<keyword evidence="8" id="KW-0479">Metal-binding</keyword>
<evidence type="ECO:0000259" key="15">
    <source>
        <dbReference type="Pfam" id="PF01326"/>
    </source>
</evidence>
<comment type="similarity">
    <text evidence="4">Belongs to the PEP-utilizing enzyme family.</text>
</comment>
<dbReference type="EMBL" id="JAMQCR010000001">
    <property type="protein sequence ID" value="MCM2532674.1"/>
    <property type="molecule type" value="Genomic_DNA"/>
</dbReference>
<evidence type="ECO:0000256" key="11">
    <source>
        <dbReference type="ARBA" id="ARBA00022840"/>
    </source>
</evidence>
<evidence type="ECO:0000256" key="12">
    <source>
        <dbReference type="ARBA" id="ARBA00022842"/>
    </source>
</evidence>
<comment type="caution">
    <text evidence="16">The sequence shown here is derived from an EMBL/GenBank/DDBJ whole genome shotgun (WGS) entry which is preliminary data.</text>
</comment>
<evidence type="ECO:0000256" key="14">
    <source>
        <dbReference type="ARBA" id="ARBA00047700"/>
    </source>
</evidence>
<keyword evidence="10" id="KW-0418">Kinase</keyword>
<dbReference type="EC" id="2.7.9.2" evidence="5"/>
<dbReference type="InterPro" id="IPR006319">
    <property type="entry name" value="PEP_synth"/>
</dbReference>
<name>A0ABT0WAX9_9BACI</name>
<proteinExistence type="inferred from homology"/>
<evidence type="ECO:0000313" key="17">
    <source>
        <dbReference type="Proteomes" id="UP001523262"/>
    </source>
</evidence>
<dbReference type="InterPro" id="IPR002192">
    <property type="entry name" value="PPDK_AMP/ATP-bd"/>
</dbReference>
<keyword evidence="9" id="KW-0547">Nucleotide-binding</keyword>
<dbReference type="PANTHER" id="PTHR43030">
    <property type="entry name" value="PHOSPHOENOLPYRUVATE SYNTHASE"/>
    <property type="match status" value="1"/>
</dbReference>
<keyword evidence="12" id="KW-0460">Magnesium</keyword>
<keyword evidence="7" id="KW-0808">Transferase</keyword>
<dbReference type="SUPFAM" id="SSF56059">
    <property type="entry name" value="Glutathione synthetase ATP-binding domain-like"/>
    <property type="match status" value="1"/>
</dbReference>
<evidence type="ECO:0000256" key="10">
    <source>
        <dbReference type="ARBA" id="ARBA00022777"/>
    </source>
</evidence>
<evidence type="ECO:0000256" key="5">
    <source>
        <dbReference type="ARBA" id="ARBA00011996"/>
    </source>
</evidence>
<comment type="cofactor">
    <cofactor evidence="1">
        <name>Mg(2+)</name>
        <dbReference type="ChEBI" id="CHEBI:18420"/>
    </cofactor>
</comment>
<comment type="function">
    <text evidence="2">Catalyzes the phosphorylation of pyruvate to phosphoenolpyruvate.</text>
</comment>
<evidence type="ECO:0000256" key="7">
    <source>
        <dbReference type="ARBA" id="ARBA00022679"/>
    </source>
</evidence>
<evidence type="ECO:0000256" key="4">
    <source>
        <dbReference type="ARBA" id="ARBA00007837"/>
    </source>
</evidence>
<accession>A0ABT0WAX9</accession>
<dbReference type="Gene3D" id="3.30.1490.20">
    <property type="entry name" value="ATP-grasp fold, A domain"/>
    <property type="match status" value="1"/>
</dbReference>
<evidence type="ECO:0000256" key="9">
    <source>
        <dbReference type="ARBA" id="ARBA00022741"/>
    </source>
</evidence>
<dbReference type="InterPro" id="IPR013815">
    <property type="entry name" value="ATP_grasp_subdomain_1"/>
</dbReference>
<evidence type="ECO:0000256" key="3">
    <source>
        <dbReference type="ARBA" id="ARBA00004742"/>
    </source>
</evidence>
<feature type="domain" description="Pyruvate phosphate dikinase AMP/ATP-binding" evidence="15">
    <location>
        <begin position="17"/>
        <end position="170"/>
    </location>
</feature>
<sequence>MGKYVLNFYEIDKTDLPYVGGKGANLGELTKAGFSVPQGFCVTTFAYRTFIQNSKEMDKFFEQLDWVSHNNLEQIRLLGQQIREHLTSLTIPATIKSAIVKAWETTGNDKAYAVRSSATAEDLPTASFAGQQDTYLNVCGVEQLLIAVQNCWASLFTDRAISYRPKTDLTIAQCFYRLSFSKWFFQKYRGLCLLQIPSQDIVIQFPSMQVSG</sequence>
<dbReference type="Pfam" id="PF01326">
    <property type="entry name" value="PPDK_N"/>
    <property type="match status" value="1"/>
</dbReference>
<dbReference type="PANTHER" id="PTHR43030:SF1">
    <property type="entry name" value="PHOSPHOENOLPYRUVATE SYNTHASE"/>
    <property type="match status" value="1"/>
</dbReference>
<dbReference type="Proteomes" id="UP001523262">
    <property type="component" value="Unassembled WGS sequence"/>
</dbReference>
<reference evidence="16 17" key="1">
    <citation type="submission" date="2022-06" db="EMBL/GenBank/DDBJ databases">
        <authorList>
            <person name="Jeon C.O."/>
        </authorList>
    </citation>
    <scope>NUCLEOTIDE SEQUENCE [LARGE SCALE GENOMIC DNA]</scope>
    <source>
        <strain evidence="16 17">KCTC 13943</strain>
    </source>
</reference>
<organism evidence="16 17">
    <name type="scientific">Neobacillus pocheonensis</name>
    <dbReference type="NCBI Taxonomy" id="363869"/>
    <lineage>
        <taxon>Bacteria</taxon>
        <taxon>Bacillati</taxon>
        <taxon>Bacillota</taxon>
        <taxon>Bacilli</taxon>
        <taxon>Bacillales</taxon>
        <taxon>Bacillaceae</taxon>
        <taxon>Neobacillus</taxon>
    </lineage>
</organism>
<protein>
    <recommendedName>
        <fullName evidence="6">Phosphoenolpyruvate synthase</fullName>
        <ecNumber evidence="5">2.7.9.2</ecNumber>
    </recommendedName>
    <alternativeName>
        <fullName evidence="13">Pyruvate, water dikinase</fullName>
    </alternativeName>
</protein>
<evidence type="ECO:0000256" key="8">
    <source>
        <dbReference type="ARBA" id="ARBA00022723"/>
    </source>
</evidence>
<gene>
    <name evidence="16" type="ORF">NDK43_10110</name>
</gene>
<evidence type="ECO:0000256" key="13">
    <source>
        <dbReference type="ARBA" id="ARBA00033470"/>
    </source>
</evidence>
<evidence type="ECO:0000256" key="6">
    <source>
        <dbReference type="ARBA" id="ARBA00021623"/>
    </source>
</evidence>
<evidence type="ECO:0000256" key="1">
    <source>
        <dbReference type="ARBA" id="ARBA00001946"/>
    </source>
</evidence>
<keyword evidence="17" id="KW-1185">Reference proteome</keyword>
<evidence type="ECO:0000256" key="2">
    <source>
        <dbReference type="ARBA" id="ARBA00002988"/>
    </source>
</evidence>
<keyword evidence="11" id="KW-0067">ATP-binding</keyword>
<comment type="catalytic activity">
    <reaction evidence="14">
        <text>pyruvate + ATP + H2O = phosphoenolpyruvate + AMP + phosphate + 2 H(+)</text>
        <dbReference type="Rhea" id="RHEA:11364"/>
        <dbReference type="ChEBI" id="CHEBI:15361"/>
        <dbReference type="ChEBI" id="CHEBI:15377"/>
        <dbReference type="ChEBI" id="CHEBI:15378"/>
        <dbReference type="ChEBI" id="CHEBI:30616"/>
        <dbReference type="ChEBI" id="CHEBI:43474"/>
        <dbReference type="ChEBI" id="CHEBI:58702"/>
        <dbReference type="ChEBI" id="CHEBI:456215"/>
        <dbReference type="EC" id="2.7.9.2"/>
    </reaction>
</comment>
<comment type="pathway">
    <text evidence="3">Carbohydrate biosynthesis; gluconeogenesis.</text>
</comment>
<evidence type="ECO:0000313" key="16">
    <source>
        <dbReference type="EMBL" id="MCM2532674.1"/>
    </source>
</evidence>